<dbReference type="EMBL" id="JACOPF010000005">
    <property type="protein sequence ID" value="MBC5690455.1"/>
    <property type="molecule type" value="Genomic_DNA"/>
</dbReference>
<evidence type="ECO:0000256" key="2">
    <source>
        <dbReference type="ARBA" id="ARBA00022741"/>
    </source>
</evidence>
<keyword evidence="1" id="KW-0813">Transport</keyword>
<dbReference type="GO" id="GO:0016887">
    <property type="term" value="F:ATP hydrolysis activity"/>
    <property type="evidence" value="ECO:0007669"/>
    <property type="project" value="InterPro"/>
</dbReference>
<dbReference type="AlphaFoldDB" id="A0A923LLE7"/>
<dbReference type="InterPro" id="IPR050166">
    <property type="entry name" value="ABC_transporter_ATP-bind"/>
</dbReference>
<evidence type="ECO:0000313" key="6">
    <source>
        <dbReference type="Proteomes" id="UP000652477"/>
    </source>
</evidence>
<dbReference type="CDD" id="cd03293">
    <property type="entry name" value="ABC_NrtD_SsuB_transporters"/>
    <property type="match status" value="1"/>
</dbReference>
<dbReference type="SMART" id="SM00382">
    <property type="entry name" value="AAA"/>
    <property type="match status" value="1"/>
</dbReference>
<dbReference type="PANTHER" id="PTHR42788:SF13">
    <property type="entry name" value="ALIPHATIC SULFONATES IMPORT ATP-BINDING PROTEIN SSUB"/>
    <property type="match status" value="1"/>
</dbReference>
<dbReference type="RefSeq" id="WP_186877105.1">
    <property type="nucleotide sequence ID" value="NZ_JACOPF010000005.1"/>
</dbReference>
<dbReference type="Pfam" id="PF00005">
    <property type="entry name" value="ABC_tran"/>
    <property type="match status" value="1"/>
</dbReference>
<sequence>MCEQIKVQVKNLTKSYGELLVLDNVSFEVKKGEFLCIVGPTGCGKTTFLNSLTKLHDIDSGEILLDSVPVNLKKQSIAYIFQENSVLSWRTVAENVALGLEFKKKELALTKNEIKKKVRDALSIVGLLKFENYYPNQLSASMLQRVVIARAFVIAPELLLMDEPYGQLDINLRFRLEDEVVKICKQFNTTVIFITHNLEEAVYVGDRILILTNKPSKIKEELENPLPRPRDVTSSEFIKLREYVTDQIRWW</sequence>
<evidence type="ECO:0000313" key="5">
    <source>
        <dbReference type="EMBL" id="MBC5690455.1"/>
    </source>
</evidence>
<proteinExistence type="predicted"/>
<keyword evidence="2" id="KW-0547">Nucleotide-binding</keyword>
<evidence type="ECO:0000259" key="4">
    <source>
        <dbReference type="PROSITE" id="PS50893"/>
    </source>
</evidence>
<reference evidence="5" key="1">
    <citation type="submission" date="2020-08" db="EMBL/GenBank/DDBJ databases">
        <title>Genome public.</title>
        <authorList>
            <person name="Liu C."/>
            <person name="Sun Q."/>
        </authorList>
    </citation>
    <scope>NUCLEOTIDE SEQUENCE</scope>
    <source>
        <strain evidence="5">NSJ-55</strain>
    </source>
</reference>
<gene>
    <name evidence="5" type="ORF">H8S37_16200</name>
</gene>
<evidence type="ECO:0000256" key="3">
    <source>
        <dbReference type="ARBA" id="ARBA00022840"/>
    </source>
</evidence>
<dbReference type="PROSITE" id="PS50893">
    <property type="entry name" value="ABC_TRANSPORTER_2"/>
    <property type="match status" value="1"/>
</dbReference>
<organism evidence="5 6">
    <name type="scientific">Mediterraneibacter hominis</name>
    <dbReference type="NCBI Taxonomy" id="2763054"/>
    <lineage>
        <taxon>Bacteria</taxon>
        <taxon>Bacillati</taxon>
        <taxon>Bacillota</taxon>
        <taxon>Clostridia</taxon>
        <taxon>Lachnospirales</taxon>
        <taxon>Lachnospiraceae</taxon>
        <taxon>Mediterraneibacter</taxon>
    </lineage>
</organism>
<dbReference type="GO" id="GO:0005524">
    <property type="term" value="F:ATP binding"/>
    <property type="evidence" value="ECO:0007669"/>
    <property type="project" value="UniProtKB-KW"/>
</dbReference>
<protein>
    <submittedName>
        <fullName evidence="5">ABC transporter ATP-binding protein</fullName>
    </submittedName>
</protein>
<name>A0A923LLE7_9FIRM</name>
<dbReference type="SUPFAM" id="SSF52540">
    <property type="entry name" value="P-loop containing nucleoside triphosphate hydrolases"/>
    <property type="match status" value="1"/>
</dbReference>
<dbReference type="InterPro" id="IPR003593">
    <property type="entry name" value="AAA+_ATPase"/>
</dbReference>
<dbReference type="Gene3D" id="3.40.50.300">
    <property type="entry name" value="P-loop containing nucleotide triphosphate hydrolases"/>
    <property type="match status" value="1"/>
</dbReference>
<keyword evidence="3 5" id="KW-0067">ATP-binding</keyword>
<dbReference type="Proteomes" id="UP000652477">
    <property type="component" value="Unassembled WGS sequence"/>
</dbReference>
<accession>A0A923LLE7</accession>
<evidence type="ECO:0000256" key="1">
    <source>
        <dbReference type="ARBA" id="ARBA00022448"/>
    </source>
</evidence>
<dbReference type="PANTHER" id="PTHR42788">
    <property type="entry name" value="TAURINE IMPORT ATP-BINDING PROTEIN-RELATED"/>
    <property type="match status" value="1"/>
</dbReference>
<feature type="domain" description="ABC transporter" evidence="4">
    <location>
        <begin position="7"/>
        <end position="238"/>
    </location>
</feature>
<dbReference type="InterPro" id="IPR003439">
    <property type="entry name" value="ABC_transporter-like_ATP-bd"/>
</dbReference>
<comment type="caution">
    <text evidence="5">The sequence shown here is derived from an EMBL/GenBank/DDBJ whole genome shotgun (WGS) entry which is preliminary data.</text>
</comment>
<dbReference type="InterPro" id="IPR027417">
    <property type="entry name" value="P-loop_NTPase"/>
</dbReference>
<keyword evidence="6" id="KW-1185">Reference proteome</keyword>